<feature type="compositionally biased region" description="Polar residues" evidence="1">
    <location>
        <begin position="376"/>
        <end position="399"/>
    </location>
</feature>
<feature type="region of interest" description="Disordered" evidence="1">
    <location>
        <begin position="665"/>
        <end position="693"/>
    </location>
</feature>
<dbReference type="OrthoDB" id="2502402at2759"/>
<feature type="compositionally biased region" description="Polar residues" evidence="1">
    <location>
        <begin position="949"/>
        <end position="965"/>
    </location>
</feature>
<feature type="region of interest" description="Disordered" evidence="1">
    <location>
        <begin position="245"/>
        <end position="284"/>
    </location>
</feature>
<name>F4RNT4_MELLP</name>
<organism evidence="3">
    <name type="scientific">Melampsora larici-populina (strain 98AG31 / pathotype 3-4-7)</name>
    <name type="common">Poplar leaf rust fungus</name>
    <dbReference type="NCBI Taxonomy" id="747676"/>
    <lineage>
        <taxon>Eukaryota</taxon>
        <taxon>Fungi</taxon>
        <taxon>Dikarya</taxon>
        <taxon>Basidiomycota</taxon>
        <taxon>Pucciniomycotina</taxon>
        <taxon>Pucciniomycetes</taxon>
        <taxon>Pucciniales</taxon>
        <taxon>Melampsoraceae</taxon>
        <taxon>Melampsora</taxon>
    </lineage>
</organism>
<feature type="region of interest" description="Disordered" evidence="1">
    <location>
        <begin position="571"/>
        <end position="635"/>
    </location>
</feature>
<proteinExistence type="predicted"/>
<dbReference type="Proteomes" id="UP000001072">
    <property type="component" value="Unassembled WGS sequence"/>
</dbReference>
<feature type="region of interest" description="Disordered" evidence="1">
    <location>
        <begin position="807"/>
        <end position="830"/>
    </location>
</feature>
<reference evidence="3" key="1">
    <citation type="journal article" date="2011" name="Proc. Natl. Acad. Sci. U.S.A.">
        <title>Obligate biotrophy features unraveled by the genomic analysis of rust fungi.</title>
        <authorList>
            <person name="Duplessis S."/>
            <person name="Cuomo C.A."/>
            <person name="Lin Y.-C."/>
            <person name="Aerts A."/>
            <person name="Tisserant E."/>
            <person name="Veneault-Fourrey C."/>
            <person name="Joly D.L."/>
            <person name="Hacquard S."/>
            <person name="Amselem J."/>
            <person name="Cantarel B.L."/>
            <person name="Chiu R."/>
            <person name="Coutinho P.M."/>
            <person name="Feau N."/>
            <person name="Field M."/>
            <person name="Frey P."/>
            <person name="Gelhaye E."/>
            <person name="Goldberg J."/>
            <person name="Grabherr M.G."/>
            <person name="Kodira C.D."/>
            <person name="Kohler A."/>
            <person name="Kuees U."/>
            <person name="Lindquist E.A."/>
            <person name="Lucas S.M."/>
            <person name="Mago R."/>
            <person name="Mauceli E."/>
            <person name="Morin E."/>
            <person name="Murat C."/>
            <person name="Pangilinan J.L."/>
            <person name="Park R."/>
            <person name="Pearson M."/>
            <person name="Quesneville H."/>
            <person name="Rouhier N."/>
            <person name="Sakthikumar S."/>
            <person name="Salamov A.A."/>
            <person name="Schmutz J."/>
            <person name="Selles B."/>
            <person name="Shapiro H."/>
            <person name="Tanguay P."/>
            <person name="Tuskan G.A."/>
            <person name="Henrissat B."/>
            <person name="Van de Peer Y."/>
            <person name="Rouze P."/>
            <person name="Ellis J.G."/>
            <person name="Dodds P.N."/>
            <person name="Schein J.E."/>
            <person name="Zhong S."/>
            <person name="Hamelin R.C."/>
            <person name="Grigoriev I.V."/>
            <person name="Szabo L.J."/>
            <person name="Martin F."/>
        </authorList>
    </citation>
    <scope>NUCLEOTIDE SEQUENCE [LARGE SCALE GENOMIC DNA]</scope>
    <source>
        <strain evidence="3">98AG31 / pathotype 3-4-7</strain>
    </source>
</reference>
<dbReference type="EMBL" id="GL883111">
    <property type="protein sequence ID" value="EGG05800.1"/>
    <property type="molecule type" value="Genomic_DNA"/>
</dbReference>
<feature type="compositionally biased region" description="Low complexity" evidence="1">
    <location>
        <begin position="75"/>
        <end position="84"/>
    </location>
</feature>
<feature type="compositionally biased region" description="Basic and acidic residues" evidence="1">
    <location>
        <begin position="55"/>
        <end position="69"/>
    </location>
</feature>
<keyword evidence="3" id="KW-1185">Reference proteome</keyword>
<feature type="region of interest" description="Disordered" evidence="1">
    <location>
        <begin position="949"/>
        <end position="974"/>
    </location>
</feature>
<feature type="region of interest" description="Disordered" evidence="1">
    <location>
        <begin position="362"/>
        <end position="428"/>
    </location>
</feature>
<feature type="region of interest" description="Disordered" evidence="1">
    <location>
        <begin position="461"/>
        <end position="505"/>
    </location>
</feature>
<protein>
    <submittedName>
        <fullName evidence="2">Uncharacterized protein</fullName>
    </submittedName>
</protein>
<evidence type="ECO:0000313" key="2">
    <source>
        <dbReference type="EMBL" id="EGG05800.1"/>
    </source>
</evidence>
<dbReference type="AlphaFoldDB" id="F4RNT4"/>
<evidence type="ECO:0000256" key="1">
    <source>
        <dbReference type="SAM" id="MobiDB-lite"/>
    </source>
</evidence>
<feature type="compositionally biased region" description="Low complexity" evidence="1">
    <location>
        <begin position="260"/>
        <end position="284"/>
    </location>
</feature>
<feature type="compositionally biased region" description="Polar residues" evidence="1">
    <location>
        <begin position="461"/>
        <end position="479"/>
    </location>
</feature>
<dbReference type="VEuPathDB" id="FungiDB:MELLADRAFT_78014"/>
<dbReference type="KEGG" id="mlr:MELLADRAFT_78014"/>
<feature type="compositionally biased region" description="Low complexity" evidence="1">
    <location>
        <begin position="109"/>
        <end position="171"/>
    </location>
</feature>
<feature type="compositionally biased region" description="Basic and acidic residues" evidence="1">
    <location>
        <begin position="482"/>
        <end position="491"/>
    </location>
</feature>
<feature type="region of interest" description="Disordered" evidence="1">
    <location>
        <begin position="52"/>
        <end position="223"/>
    </location>
</feature>
<sequence>MSFSNSSSNHHHQLFMIVKGNHHSTSTYQLPSTTSNTTSNHIKSMSRLAQLGRRNLKEKSSKSSKDFNNHHHSSGHGASVQVSSNWAHTLAEPLPDPTQRHHHRSNHKQLPPSHPTTTTTTTSSSSTATRSTSSSISSSNESTSQNQSNTQPNTHTHTHSTSTSLSSKSLTRNSERQQTIYLPAGFDPFNPKLSQSLTSLPTYPNQSTTSQAANPTGLCDSPASIEQAPTVQKTRTALLDILQDGSQHPHEKSIFQRRPSLSNTSSKSGPTSSSRNSSASLRRQSNSTPIIGLNLGLDPLNSFVSHPPRASTSTLSSSSVGSSPLLNNHISPFSHLTHHSHLFNHPTLIHNLNLHDHERNLTNKSNRASGLPFAHSDSSNSRFTRRASSVNTPSFSQVQDDLDDDLPRSRRPSAPNLTSPLPTDLTFKLNPTSTHSRSFTEFGASLETYRFGTAQLSDDLQSGTRTLSNDSYYRSQGLTRPTRFDYDDQRYESAPPLPPCRTRRQSTLKNDSLPEINDLFVPFDKSAIISHSNLYTPPSQSGSTGSDREKDAPHFVRALSTDMSLYAPSVSSLDSYSTSHHRCRTGSYSSGSTRCPLLDPNCPDSRRASDAGSIMPMRPLPTMMQADHSQPSQTHNMYNYYNPKPKGFRHPAPLGLIRSSPTSMIPSSSILSSNPSSSSSSSSNHIGLPSTGPNVFLPLRRRFLPNQLDQRTSNTKPRVETQLLGELLLALEEYVGAFGRTVKVSGSHRLGASSSSSVAATVVVAVTAATGGSSESNGTNLLDSVVDLHRLPSPLIELEEESFIPNRCSIDSSSSSSSSEESEIPMRSKSELKISRNQLSEVCEELEYVTSEVVDVVPAFGEKLMQGHYGPLAVRYPSNCSSHSPPPLSSQSNLTLTFRNRTAMERFREYEPGGSKDGSDGGNGWWAERLLRDLLEGLVSESVVSTSPSNLLSSVNHKSRGTGQMNRKDLSGVEEVDEGDEAEDLLLHTIGSVGLGMGETSDRLVDSGHRELLLDEGRKRWLAYQAHKRTTR</sequence>
<dbReference type="HOGENOM" id="CLU_294061_0_0_1"/>
<feature type="compositionally biased region" description="Low complexity" evidence="1">
    <location>
        <begin position="665"/>
        <end position="683"/>
    </location>
</feature>
<accession>F4RNT4</accession>
<gene>
    <name evidence="2" type="ORF">MELLADRAFT_78014</name>
</gene>
<feature type="compositionally biased region" description="Polar residues" evidence="1">
    <location>
        <begin position="192"/>
        <end position="214"/>
    </location>
</feature>
<dbReference type="InParanoid" id="F4RNT4"/>
<dbReference type="RefSeq" id="XP_007410856.1">
    <property type="nucleotide sequence ID" value="XM_007410794.1"/>
</dbReference>
<evidence type="ECO:0000313" key="3">
    <source>
        <dbReference type="Proteomes" id="UP000001072"/>
    </source>
</evidence>
<dbReference type="GeneID" id="18933041"/>